<gene>
    <name evidence="1" type="ORF">RAT170B_0304</name>
</gene>
<dbReference type="PATRIC" id="fig|1268837.3.peg.308"/>
<dbReference type="Proteomes" id="UP000033736">
    <property type="component" value="Unassembled WGS sequence"/>
</dbReference>
<reference evidence="1 2" key="1">
    <citation type="submission" date="2015-01" db="EMBL/GenBank/DDBJ databases">
        <title>Genome Sequencing of Rickettsiales /home/snadendla/prok_pipe/test/illegal_ec_num.txt.</title>
        <authorList>
            <person name="Daugherty S.C."/>
            <person name="Su Q."/>
            <person name="Abolude K."/>
            <person name="Beier-Sexton M."/>
            <person name="Carlyon J.A."/>
            <person name="Carter R."/>
            <person name="Day N.P."/>
            <person name="Dumler S.J."/>
            <person name="Dyachenko V."/>
            <person name="Godinez A."/>
            <person name="Kurtti T.J."/>
            <person name="Lichay M."/>
            <person name="Mullins K.E."/>
            <person name="Ott S."/>
            <person name="Pappas-Brown V."/>
            <person name="Paris D.H."/>
            <person name="Patel P."/>
            <person name="Richards A.L."/>
            <person name="Sadzewicz L."/>
            <person name="Sears K."/>
            <person name="Seidman D."/>
            <person name="Sengamalay N."/>
            <person name="Stenos J."/>
            <person name="Tallon L.J."/>
            <person name="Vincent G."/>
            <person name="Fraser C.M."/>
            <person name="Munderloh U."/>
            <person name="Dunning-Hotopp J.C."/>
        </authorList>
    </citation>
    <scope>NUCLEOTIDE SEQUENCE [LARGE SCALE GENOMIC DNA]</scope>
    <source>
        <strain evidence="1 2">T170-B</strain>
    </source>
</reference>
<comment type="caution">
    <text evidence="1">The sequence shown here is derived from an EMBL/GenBank/DDBJ whole genome shotgun (WGS) entry which is preliminary data.</text>
</comment>
<evidence type="ECO:0000313" key="2">
    <source>
        <dbReference type="Proteomes" id="UP000033736"/>
    </source>
</evidence>
<evidence type="ECO:0000313" key="1">
    <source>
        <dbReference type="EMBL" id="KJW05484.1"/>
    </source>
</evidence>
<dbReference type="AlphaFoldDB" id="A0A0F3RJW0"/>
<keyword evidence="2" id="KW-1185">Reference proteome</keyword>
<organism evidence="1 2">
    <name type="scientific">Rickettsia argasii T170-B</name>
    <dbReference type="NCBI Taxonomy" id="1268837"/>
    <lineage>
        <taxon>Bacteria</taxon>
        <taxon>Pseudomonadati</taxon>
        <taxon>Pseudomonadota</taxon>
        <taxon>Alphaproteobacteria</taxon>
        <taxon>Rickettsiales</taxon>
        <taxon>Rickettsiaceae</taxon>
        <taxon>Rickettsieae</taxon>
        <taxon>Rickettsia</taxon>
        <taxon>spotted fever group</taxon>
    </lineage>
</organism>
<accession>A0A0F3RJW0</accession>
<dbReference type="GeneID" id="93795886"/>
<dbReference type="RefSeq" id="WP_014014073.1">
    <property type="nucleotide sequence ID" value="NZ_LAOQ01000001.1"/>
</dbReference>
<proteinExistence type="predicted"/>
<protein>
    <submittedName>
        <fullName evidence="1">Uncharacterized protein</fullName>
    </submittedName>
</protein>
<sequence length="66" mass="7729">MAHILDETIDKTVLQESFKKIIPLLNKKVLNEYVNIILIEIINIMPNLDIKILNQVKKIIQQILSY</sequence>
<name>A0A0F3RJW0_9RICK</name>
<dbReference type="EMBL" id="LAOQ01000001">
    <property type="protein sequence ID" value="KJW05484.1"/>
    <property type="molecule type" value="Genomic_DNA"/>
</dbReference>